<dbReference type="EMBL" id="QRTC01000009">
    <property type="protein sequence ID" value="RGQ42863.1"/>
    <property type="molecule type" value="Genomic_DNA"/>
</dbReference>
<dbReference type="Proteomes" id="UP000284751">
    <property type="component" value="Unassembled WGS sequence"/>
</dbReference>
<comment type="caution">
    <text evidence="1">The sequence shown here is derived from an EMBL/GenBank/DDBJ whole genome shotgun (WGS) entry which is preliminary data.</text>
</comment>
<evidence type="ECO:0000313" key="2">
    <source>
        <dbReference type="Proteomes" id="UP000284751"/>
    </source>
</evidence>
<proteinExistence type="predicted"/>
<protein>
    <submittedName>
        <fullName evidence="1">Uncharacterized protein</fullName>
    </submittedName>
</protein>
<organism evidence="1 2">
    <name type="scientific">[Clostridium] leptum</name>
    <dbReference type="NCBI Taxonomy" id="1535"/>
    <lineage>
        <taxon>Bacteria</taxon>
        <taxon>Bacillati</taxon>
        <taxon>Bacillota</taxon>
        <taxon>Clostridia</taxon>
        <taxon>Eubacteriales</taxon>
        <taxon>Oscillospiraceae</taxon>
        <taxon>Oscillospiraceae incertae sedis</taxon>
    </lineage>
</organism>
<sequence length="110" mass="12731">MKYQKIYDVLHRHPKLHVNDQSYWHSGQSGYIAAIRPLTLIIEAPEAGLRIWVNHENGKYSISAADMTFSCNSCEYHQSFRRYPCRNQTETAEKLEGLLLKKRGDNHAAI</sequence>
<evidence type="ECO:0000313" key="1">
    <source>
        <dbReference type="EMBL" id="RGQ42863.1"/>
    </source>
</evidence>
<reference evidence="1 2" key="1">
    <citation type="submission" date="2018-08" db="EMBL/GenBank/DDBJ databases">
        <title>A genome reference for cultivated species of the human gut microbiota.</title>
        <authorList>
            <person name="Zou Y."/>
            <person name="Xue W."/>
            <person name="Luo G."/>
        </authorList>
    </citation>
    <scope>NUCLEOTIDE SEQUENCE [LARGE SCALE GENOMIC DNA]</scope>
    <source>
        <strain evidence="1 2">AF28-26</strain>
    </source>
</reference>
<gene>
    <name evidence="1" type="ORF">DWY99_04005</name>
</gene>
<name>A0A412AZ16_9FIRM</name>
<dbReference type="AlphaFoldDB" id="A0A412AZ16"/>
<accession>A0A412AZ16</accession>